<gene>
    <name evidence="1" type="ORF">PMAYCL1PPCAC_18915</name>
</gene>
<organism evidence="1 2">
    <name type="scientific">Pristionchus mayeri</name>
    <dbReference type="NCBI Taxonomy" id="1317129"/>
    <lineage>
        <taxon>Eukaryota</taxon>
        <taxon>Metazoa</taxon>
        <taxon>Ecdysozoa</taxon>
        <taxon>Nematoda</taxon>
        <taxon>Chromadorea</taxon>
        <taxon>Rhabditida</taxon>
        <taxon>Rhabditina</taxon>
        <taxon>Diplogasteromorpha</taxon>
        <taxon>Diplogasteroidea</taxon>
        <taxon>Neodiplogasteridae</taxon>
        <taxon>Pristionchus</taxon>
    </lineage>
</organism>
<comment type="caution">
    <text evidence="1">The sequence shown here is derived from an EMBL/GenBank/DDBJ whole genome shotgun (WGS) entry which is preliminary data.</text>
</comment>
<keyword evidence="2" id="KW-1185">Reference proteome</keyword>
<feature type="non-terminal residue" evidence="1">
    <location>
        <position position="1"/>
    </location>
</feature>
<evidence type="ECO:0000313" key="1">
    <source>
        <dbReference type="EMBL" id="GMR48720.1"/>
    </source>
</evidence>
<feature type="non-terminal residue" evidence="1">
    <location>
        <position position="197"/>
    </location>
</feature>
<dbReference type="PANTHER" id="PTHR35180:SF4">
    <property type="entry name" value="PROTEIN CBG06219"/>
    <property type="match status" value="1"/>
</dbReference>
<dbReference type="EMBL" id="BTRK01000004">
    <property type="protein sequence ID" value="GMR48720.1"/>
    <property type="molecule type" value="Genomic_DNA"/>
</dbReference>
<reference evidence="2" key="1">
    <citation type="submission" date="2022-10" db="EMBL/GenBank/DDBJ databases">
        <title>Genome assembly of Pristionchus species.</title>
        <authorList>
            <person name="Yoshida K."/>
            <person name="Sommer R.J."/>
        </authorList>
    </citation>
    <scope>NUCLEOTIDE SEQUENCE [LARGE SCALE GENOMIC DNA]</scope>
    <source>
        <strain evidence="2">RS5460</strain>
    </source>
</reference>
<dbReference type="Proteomes" id="UP001328107">
    <property type="component" value="Unassembled WGS sequence"/>
</dbReference>
<name>A0AAN5I249_9BILA</name>
<accession>A0AAN5I249</accession>
<sequence>LLLLFSRIADASEATLTGVIGYTSDQLSHMDWFTPRESQGGCRWYGTSPFCNGQCPDGYQQIRESNGRNSNWWMSGFNVPDDSYGQPCTTILGGFFKKRYCCMADPSDCTWRGVWQRASSTAVQYCRFINDGSRCGQLECTINTFSERGSFTVAIRGERCNIVKKDGISGNAMCGIVEWHKDNADGSKSPVDSWFKL</sequence>
<dbReference type="PANTHER" id="PTHR35180">
    <property type="entry name" value="PROTEIN CBG06219"/>
    <property type="match status" value="1"/>
</dbReference>
<dbReference type="AlphaFoldDB" id="A0AAN5I249"/>
<protein>
    <submittedName>
        <fullName evidence="1">Uncharacterized protein</fullName>
    </submittedName>
</protein>
<evidence type="ECO:0000313" key="2">
    <source>
        <dbReference type="Proteomes" id="UP001328107"/>
    </source>
</evidence>
<proteinExistence type="predicted"/>